<feature type="domain" description="Anti-sigma-28 factor FlgM C-terminal" evidence="1">
    <location>
        <begin position="34"/>
        <end position="86"/>
    </location>
</feature>
<dbReference type="Proteomes" id="UP000191554">
    <property type="component" value="Unassembled WGS sequence"/>
</dbReference>
<dbReference type="Pfam" id="PF04316">
    <property type="entry name" value="FlgM"/>
    <property type="match status" value="1"/>
</dbReference>
<dbReference type="STRING" id="48256.CLHUN_06120"/>
<dbReference type="RefSeq" id="WP_080063079.1">
    <property type="nucleotide sequence ID" value="NZ_MZGX01000003.1"/>
</dbReference>
<gene>
    <name evidence="2" type="ORF">CLHUN_06120</name>
</gene>
<evidence type="ECO:0000313" key="2">
    <source>
        <dbReference type="EMBL" id="OPX45675.1"/>
    </source>
</evidence>
<dbReference type="InterPro" id="IPR031316">
    <property type="entry name" value="FlgM_C"/>
</dbReference>
<organism evidence="2 3">
    <name type="scientific">Ruminiclostridium hungatei</name>
    <name type="common">Clostridium hungatei</name>
    <dbReference type="NCBI Taxonomy" id="48256"/>
    <lineage>
        <taxon>Bacteria</taxon>
        <taxon>Bacillati</taxon>
        <taxon>Bacillota</taxon>
        <taxon>Clostridia</taxon>
        <taxon>Eubacteriales</taxon>
        <taxon>Oscillospiraceae</taxon>
        <taxon>Ruminiclostridium</taxon>
    </lineage>
</organism>
<dbReference type="EMBL" id="MZGX01000003">
    <property type="protein sequence ID" value="OPX45675.1"/>
    <property type="molecule type" value="Genomic_DNA"/>
</dbReference>
<dbReference type="OrthoDB" id="2112849at2"/>
<accession>A0A1V4SQE0</accession>
<evidence type="ECO:0000259" key="1">
    <source>
        <dbReference type="Pfam" id="PF04316"/>
    </source>
</evidence>
<sequence length="95" mass="10512">MKITGDIYNVSKVYDSSKSVGKISKTGSVAPKKDVVSISSNAMDYQTVSKALKDIPDFRQNKVEEFSEVYRSGKYDVSGREIVEKLGKSILDQKA</sequence>
<reference evidence="2 3" key="1">
    <citation type="submission" date="2017-03" db="EMBL/GenBank/DDBJ databases">
        <title>Genome sequence of Clostridium hungatei DSM 14427.</title>
        <authorList>
            <person name="Poehlein A."/>
            <person name="Daniel R."/>
        </authorList>
    </citation>
    <scope>NUCLEOTIDE SEQUENCE [LARGE SCALE GENOMIC DNA]</scope>
    <source>
        <strain evidence="2 3">DSM 14427</strain>
    </source>
</reference>
<name>A0A1V4SQE0_RUMHU</name>
<keyword evidence="3" id="KW-1185">Reference proteome</keyword>
<protein>
    <submittedName>
        <fullName evidence="2">Anti-sigma-28 factor, FlgM</fullName>
    </submittedName>
</protein>
<dbReference type="SUPFAM" id="SSF101498">
    <property type="entry name" value="Anti-sigma factor FlgM"/>
    <property type="match status" value="1"/>
</dbReference>
<evidence type="ECO:0000313" key="3">
    <source>
        <dbReference type="Proteomes" id="UP000191554"/>
    </source>
</evidence>
<proteinExistence type="predicted"/>
<dbReference type="InterPro" id="IPR035890">
    <property type="entry name" value="Anti-sigma-28_factor_FlgM_sf"/>
</dbReference>
<comment type="caution">
    <text evidence="2">The sequence shown here is derived from an EMBL/GenBank/DDBJ whole genome shotgun (WGS) entry which is preliminary data.</text>
</comment>
<dbReference type="AlphaFoldDB" id="A0A1V4SQE0"/>